<proteinExistence type="predicted"/>
<comment type="caution">
    <text evidence="1">The sequence shown here is derived from an EMBL/GenBank/DDBJ whole genome shotgun (WGS) entry which is preliminary data.</text>
</comment>
<gene>
    <name evidence="1" type="ORF">DPEC_G00043580</name>
</gene>
<sequence length="146" mass="15621">MKGNEAGGANPGTSSPNSHTRNPSSRRASQPVSANQLNHLRPANNPMTDSRSGLPSSAQEHGDDDSQVIQSFRVCSMDIPKGLSSFSACQKSSVAGSGIDWRGLHGNHHQALVSFTHSFKASFNLSLCVLIQPFDVLTPFLDSLYI</sequence>
<keyword evidence="2" id="KW-1185">Reference proteome</keyword>
<organism evidence="1 2">
    <name type="scientific">Dallia pectoralis</name>
    <name type="common">Alaska blackfish</name>
    <dbReference type="NCBI Taxonomy" id="75939"/>
    <lineage>
        <taxon>Eukaryota</taxon>
        <taxon>Metazoa</taxon>
        <taxon>Chordata</taxon>
        <taxon>Craniata</taxon>
        <taxon>Vertebrata</taxon>
        <taxon>Euteleostomi</taxon>
        <taxon>Actinopterygii</taxon>
        <taxon>Neopterygii</taxon>
        <taxon>Teleostei</taxon>
        <taxon>Protacanthopterygii</taxon>
        <taxon>Esociformes</taxon>
        <taxon>Umbridae</taxon>
        <taxon>Dallia</taxon>
    </lineage>
</organism>
<reference evidence="1" key="1">
    <citation type="submission" date="2021-05" db="EMBL/GenBank/DDBJ databases">
        <authorList>
            <person name="Pan Q."/>
            <person name="Jouanno E."/>
            <person name="Zahm M."/>
            <person name="Klopp C."/>
            <person name="Cabau C."/>
            <person name="Louis A."/>
            <person name="Berthelot C."/>
            <person name="Parey E."/>
            <person name="Roest Crollius H."/>
            <person name="Montfort J."/>
            <person name="Robinson-Rechavi M."/>
            <person name="Bouchez O."/>
            <person name="Lampietro C."/>
            <person name="Lopez Roques C."/>
            <person name="Donnadieu C."/>
            <person name="Postlethwait J."/>
            <person name="Bobe J."/>
            <person name="Dillon D."/>
            <person name="Chandos A."/>
            <person name="von Hippel F."/>
            <person name="Guiguen Y."/>
        </authorList>
    </citation>
    <scope>NUCLEOTIDE SEQUENCE</scope>
    <source>
        <strain evidence="1">YG-Jan2019</strain>
    </source>
</reference>
<dbReference type="EMBL" id="CM055731">
    <property type="protein sequence ID" value="KAJ8012511.1"/>
    <property type="molecule type" value="Genomic_DNA"/>
</dbReference>
<dbReference type="Proteomes" id="UP001157502">
    <property type="component" value="Chromosome 4"/>
</dbReference>
<accession>A0ACC2H9D2</accession>
<evidence type="ECO:0000313" key="1">
    <source>
        <dbReference type="EMBL" id="KAJ8012511.1"/>
    </source>
</evidence>
<protein>
    <submittedName>
        <fullName evidence="1">Uncharacterized protein</fullName>
    </submittedName>
</protein>
<name>A0ACC2H9D2_DALPE</name>
<evidence type="ECO:0000313" key="2">
    <source>
        <dbReference type="Proteomes" id="UP001157502"/>
    </source>
</evidence>